<evidence type="ECO:0000256" key="1">
    <source>
        <dbReference type="SAM" id="Phobius"/>
    </source>
</evidence>
<dbReference type="EMBL" id="LFJC01000003">
    <property type="protein sequence ID" value="PIT02757.1"/>
    <property type="molecule type" value="Genomic_DNA"/>
</dbReference>
<keyword evidence="3" id="KW-1185">Reference proteome</keyword>
<proteinExistence type="predicted"/>
<dbReference type="RefSeq" id="WP_145984350.1">
    <property type="nucleotide sequence ID" value="NZ_LFJC01000003.1"/>
</dbReference>
<organism evidence="2 3">
    <name type="scientific">Bradyrhizobium nitroreducens</name>
    <dbReference type="NCBI Taxonomy" id="709803"/>
    <lineage>
        <taxon>Bacteria</taxon>
        <taxon>Pseudomonadati</taxon>
        <taxon>Pseudomonadota</taxon>
        <taxon>Alphaproteobacteria</taxon>
        <taxon>Hyphomicrobiales</taxon>
        <taxon>Nitrobacteraceae</taxon>
        <taxon>Bradyrhizobium</taxon>
    </lineage>
</organism>
<feature type="transmembrane region" description="Helical" evidence="1">
    <location>
        <begin position="638"/>
        <end position="659"/>
    </location>
</feature>
<keyword evidence="1" id="KW-0472">Membrane</keyword>
<dbReference type="Proteomes" id="UP000228930">
    <property type="component" value="Unassembled WGS sequence"/>
</dbReference>
<accession>A0A2M6UE08</accession>
<feature type="transmembrane region" description="Helical" evidence="1">
    <location>
        <begin position="785"/>
        <end position="806"/>
    </location>
</feature>
<reference evidence="2 3" key="1">
    <citation type="submission" date="2015-06" db="EMBL/GenBank/DDBJ databases">
        <title>Comparative genome analysis of nirS-carrying Bradyrhizobium sp. strains.</title>
        <authorList>
            <person name="Ishii S."/>
            <person name="Jang J."/>
            <person name="Nishizawa T."/>
            <person name="Senoo K."/>
        </authorList>
    </citation>
    <scope>NUCLEOTIDE SEQUENCE [LARGE SCALE GENOMIC DNA]</scope>
    <source>
        <strain evidence="2 3">TSA1</strain>
    </source>
</reference>
<sequence length="865" mass="95637">MLTESTLGNTIRNVVSFLVGQRVIFHLASTKLLPQQKACIWREHLPDRFSAQSENSLHGSIWTTADIIYSLAKAASGREYFSAEQSSSIDRELHGFFQLAAVSLLAFDDRIRERANEEFMIVTESIVRGVYNEQSPLKRALRITVKDIQSYVGMPRSVVIDTDGDAMSGTHLEWGTANLAVTAVVCRSLREIIIAKLIQDVTLEEKAKQFLRNMTAYVSRADLSLLRTAIRQTEISEREADVPAFITNLQSKYQKLAKESTEKYGLIGLSSTINIAAQEISLGRYLREKLSIGDLPKGIIGCLWPCKASCGWSYSSQNHVTETDATAALPALEIIAYGLELGGDPGNLLKVAEIGMADFRRELAKKATNGKFEELGNDLTLSKKWSIEFLARNVVYLAQILTVQATAPLHPMIYECFECLYSALLIRTYQTTVENRTLPFEAIPQEFVSGNEFAHAPGVDIGFVTFALLIGRGRFNAQAARNNYRKFGEYFERIVGKGADGLIELPVGLPIFATMVDHVRARVITDYEEDEIAKALRDSKPNGLLGKPIVGAFLSSYSDPKGGEYTPKVYTWATAHALLALMEWSRQRGGENKIVEQLKEAQANLDHNVARANLLSDFSGYIAGYGYPATNGGRRFDAWNGVLLLIINFPLAAFVYFYTGHFFSSFSSHSGAELAVLATAFCAHSAFLIRQFRWLWAATVEIDEALKAGWCSVLKNECAMNNHGECAFGGKERCSFSLEGEKTLAALLRIYLGLYFFVALVVFAAGWAGLDAVKDIVLAVAKSMITYIIAALFAIVVLISGGFRLIRAAVPPSAPLSPTLAFLALLARSFRLFWQLLRGTNKLRLFIDRVKDNRTATPVTERGGV</sequence>
<feature type="transmembrane region" description="Helical" evidence="1">
    <location>
        <begin position="671"/>
        <end position="689"/>
    </location>
</feature>
<keyword evidence="1" id="KW-0812">Transmembrane</keyword>
<keyword evidence="1" id="KW-1133">Transmembrane helix</keyword>
<evidence type="ECO:0000313" key="3">
    <source>
        <dbReference type="Proteomes" id="UP000228930"/>
    </source>
</evidence>
<comment type="caution">
    <text evidence="2">The sequence shown here is derived from an EMBL/GenBank/DDBJ whole genome shotgun (WGS) entry which is preliminary data.</text>
</comment>
<name>A0A2M6UE08_9BRAD</name>
<protein>
    <submittedName>
        <fullName evidence="2">Uncharacterized protein</fullName>
    </submittedName>
</protein>
<dbReference type="AlphaFoldDB" id="A0A2M6UE08"/>
<feature type="transmembrane region" description="Helical" evidence="1">
    <location>
        <begin position="750"/>
        <end position="773"/>
    </location>
</feature>
<gene>
    <name evidence="2" type="ORF">TSA1_19870</name>
</gene>
<evidence type="ECO:0000313" key="2">
    <source>
        <dbReference type="EMBL" id="PIT02757.1"/>
    </source>
</evidence>